<dbReference type="PATRIC" id="fig|1227494.3.peg.3591"/>
<dbReference type="InterPro" id="IPR007560">
    <property type="entry name" value="Restrct_endonuc_IV_Mrr"/>
</dbReference>
<dbReference type="Pfam" id="PF04471">
    <property type="entry name" value="Mrr_cat"/>
    <property type="match status" value="1"/>
</dbReference>
<name>L9ZB38_NATA2</name>
<reference evidence="2 3" key="1">
    <citation type="journal article" date="2014" name="PLoS Genet.">
        <title>Phylogenetically driven sequencing of extremely halophilic archaea reveals strategies for static and dynamic osmo-response.</title>
        <authorList>
            <person name="Becker E.A."/>
            <person name="Seitzer P.M."/>
            <person name="Tritt A."/>
            <person name="Larsen D."/>
            <person name="Krusor M."/>
            <person name="Yao A.I."/>
            <person name="Wu D."/>
            <person name="Madern D."/>
            <person name="Eisen J.A."/>
            <person name="Darling A.E."/>
            <person name="Facciotti M.T."/>
        </authorList>
    </citation>
    <scope>NUCLEOTIDE SEQUENCE [LARGE SCALE GENOMIC DNA]</scope>
    <source>
        <strain evidence="2 3">JCM 12890</strain>
    </source>
</reference>
<dbReference type="InterPro" id="IPR011335">
    <property type="entry name" value="Restrct_endonuc-II-like"/>
</dbReference>
<dbReference type="GO" id="GO:0003677">
    <property type="term" value="F:DNA binding"/>
    <property type="evidence" value="ECO:0007669"/>
    <property type="project" value="InterPro"/>
</dbReference>
<organism evidence="2 3">
    <name type="scientific">Natrinema altunense (strain JCM 12890 / CGMCC 1.3731 / AJ2)</name>
    <dbReference type="NCBI Taxonomy" id="1227494"/>
    <lineage>
        <taxon>Archaea</taxon>
        <taxon>Methanobacteriati</taxon>
        <taxon>Methanobacteriota</taxon>
        <taxon>Stenosarchaea group</taxon>
        <taxon>Halobacteria</taxon>
        <taxon>Halobacteriales</taxon>
        <taxon>Natrialbaceae</taxon>
        <taxon>Natrinema</taxon>
    </lineage>
</organism>
<dbReference type="GO" id="GO:0004519">
    <property type="term" value="F:endonuclease activity"/>
    <property type="evidence" value="ECO:0007669"/>
    <property type="project" value="InterPro"/>
</dbReference>
<comment type="caution">
    <text evidence="2">The sequence shown here is derived from an EMBL/GenBank/DDBJ whole genome shotgun (WGS) entry which is preliminary data.</text>
</comment>
<dbReference type="GO" id="GO:0009307">
    <property type="term" value="P:DNA restriction-modification system"/>
    <property type="evidence" value="ECO:0007669"/>
    <property type="project" value="InterPro"/>
</dbReference>
<sequence length="338" mass="38894">MKRKYLKQDVDKEDLTEAQEEIIEIAIEKPELTHQEIADQTKWSRSHVSGVHQDYLEEEIIADEIETDNLTDDLYEIIVAGMEATEEVDKVERHYDLDLSRGDSKEVDVAVWITQGGHQFLVIIECKLHEKAVDQDVPAAMAWYRDNSSANKAMIIARNGFQSGAKALARDAEMELYRLDELTRDVGESQMMKFNINLEIRPTQAEVTDIGVEPLPNEDYDGDQMQVNVTSGDALFDENKNPIGKNLHQRVQEAIYDKSPGTYTENIDNRLLLLNDHFFRLTEIEYKVESLDPAELEFEMDAYEEYDLYMEDVLEEGDTDLDLISIEEAITAFEEDVR</sequence>
<evidence type="ECO:0000313" key="2">
    <source>
        <dbReference type="EMBL" id="ELY83695.1"/>
    </source>
</evidence>
<gene>
    <name evidence="2" type="ORF">C485_18122</name>
</gene>
<keyword evidence="3" id="KW-1185">Reference proteome</keyword>
<proteinExistence type="predicted"/>
<evidence type="ECO:0000313" key="3">
    <source>
        <dbReference type="Proteomes" id="UP000011511"/>
    </source>
</evidence>
<dbReference type="AlphaFoldDB" id="L9ZB38"/>
<evidence type="ECO:0000259" key="1">
    <source>
        <dbReference type="Pfam" id="PF04471"/>
    </source>
</evidence>
<protein>
    <recommendedName>
        <fullName evidence="1">Restriction endonuclease type IV Mrr domain-containing protein</fullName>
    </recommendedName>
</protein>
<feature type="domain" description="Restriction endonuclease type IV Mrr" evidence="1">
    <location>
        <begin position="101"/>
        <end position="183"/>
    </location>
</feature>
<dbReference type="EMBL" id="AOIK01000043">
    <property type="protein sequence ID" value="ELY83695.1"/>
    <property type="molecule type" value="Genomic_DNA"/>
</dbReference>
<dbReference type="RefSeq" id="WP_007110839.1">
    <property type="nucleotide sequence ID" value="NZ_AOIK01000043.1"/>
</dbReference>
<dbReference type="SUPFAM" id="SSF52980">
    <property type="entry name" value="Restriction endonuclease-like"/>
    <property type="match status" value="1"/>
</dbReference>
<dbReference type="Proteomes" id="UP000011511">
    <property type="component" value="Unassembled WGS sequence"/>
</dbReference>
<accession>L9ZB38</accession>